<dbReference type="InterPro" id="IPR012861">
    <property type="entry name" value="DUF1634"/>
</dbReference>
<dbReference type="AlphaFoldDB" id="A0A428MHY3"/>
<evidence type="ECO:0000256" key="1">
    <source>
        <dbReference type="SAM" id="Phobius"/>
    </source>
</evidence>
<dbReference type="OrthoDB" id="122097at2"/>
<keyword evidence="3" id="KW-1185">Reference proteome</keyword>
<feature type="transmembrane region" description="Helical" evidence="1">
    <location>
        <begin position="20"/>
        <end position="40"/>
    </location>
</feature>
<comment type="caution">
    <text evidence="2">The sequence shown here is derived from an EMBL/GenBank/DDBJ whole genome shotgun (WGS) entry which is preliminary data.</text>
</comment>
<feature type="transmembrane region" description="Helical" evidence="1">
    <location>
        <begin position="107"/>
        <end position="125"/>
    </location>
</feature>
<name>A0A428MHY3_9BACT</name>
<evidence type="ECO:0000313" key="2">
    <source>
        <dbReference type="EMBL" id="RSL16492.1"/>
    </source>
</evidence>
<protein>
    <submittedName>
        <fullName evidence="2">Putative membrane protein</fullName>
    </submittedName>
</protein>
<feature type="transmembrane region" description="Helical" evidence="1">
    <location>
        <begin position="76"/>
        <end position="101"/>
    </location>
</feature>
<dbReference type="Pfam" id="PF07843">
    <property type="entry name" value="DUF1634"/>
    <property type="match status" value="1"/>
</dbReference>
<proteinExistence type="predicted"/>
<sequence>MSSQDSSFDDTRMEIIMGRLLQVGVLLASVVVALGGAIYLKAHHGNVPDYRVFANEPIGLRDPGHFFDQVVRGEGVAVTALGVLLLIATPVARVVFAVVSFALERDWLYMAISAIVLVILVFGLVHSS</sequence>
<organism evidence="2 3">
    <name type="scientific">Edaphobacter aggregans</name>
    <dbReference type="NCBI Taxonomy" id="570835"/>
    <lineage>
        <taxon>Bacteria</taxon>
        <taxon>Pseudomonadati</taxon>
        <taxon>Acidobacteriota</taxon>
        <taxon>Terriglobia</taxon>
        <taxon>Terriglobales</taxon>
        <taxon>Acidobacteriaceae</taxon>
        <taxon>Edaphobacter</taxon>
    </lineage>
</organism>
<accession>A0A428MHY3</accession>
<dbReference type="Proteomes" id="UP000269669">
    <property type="component" value="Unassembled WGS sequence"/>
</dbReference>
<reference evidence="2 3" key="1">
    <citation type="submission" date="2018-12" db="EMBL/GenBank/DDBJ databases">
        <title>Sequencing of bacterial isolates from soil warming experiment in Harvard Forest, Massachusetts, USA.</title>
        <authorList>
            <person name="Deangelis K."/>
        </authorList>
    </citation>
    <scope>NUCLEOTIDE SEQUENCE [LARGE SCALE GENOMIC DNA]</scope>
    <source>
        <strain evidence="2 3">EB153</strain>
    </source>
</reference>
<evidence type="ECO:0000313" key="3">
    <source>
        <dbReference type="Proteomes" id="UP000269669"/>
    </source>
</evidence>
<keyword evidence="1" id="KW-1133">Transmembrane helix</keyword>
<gene>
    <name evidence="2" type="ORF">EDE15_2008</name>
</gene>
<keyword evidence="1" id="KW-0472">Membrane</keyword>
<dbReference type="RefSeq" id="WP_125485087.1">
    <property type="nucleotide sequence ID" value="NZ_RSDW01000001.1"/>
</dbReference>
<dbReference type="EMBL" id="RSDW01000001">
    <property type="protein sequence ID" value="RSL16492.1"/>
    <property type="molecule type" value="Genomic_DNA"/>
</dbReference>
<keyword evidence="1" id="KW-0812">Transmembrane</keyword>